<protein>
    <recommendedName>
        <fullName evidence="3">YtkA-like domain-containing protein</fullName>
    </recommendedName>
</protein>
<organism evidence="1 2">
    <name type="scientific">Mesonia ostreae</name>
    <dbReference type="NCBI Taxonomy" id="861110"/>
    <lineage>
        <taxon>Bacteria</taxon>
        <taxon>Pseudomonadati</taxon>
        <taxon>Bacteroidota</taxon>
        <taxon>Flavobacteriia</taxon>
        <taxon>Flavobacteriales</taxon>
        <taxon>Flavobacteriaceae</taxon>
        <taxon>Mesonia</taxon>
    </lineage>
</organism>
<gene>
    <name evidence="1" type="ORF">RLT85_10785</name>
</gene>
<dbReference type="Proteomes" id="UP001182991">
    <property type="component" value="Unassembled WGS sequence"/>
</dbReference>
<proteinExistence type="predicted"/>
<reference evidence="2" key="1">
    <citation type="submission" date="2023-07" db="EMBL/GenBank/DDBJ databases">
        <title>Isolating and identifying novel microbial strains from the Mariana Trench.</title>
        <authorList>
            <person name="Fu H."/>
        </authorList>
    </citation>
    <scope>NUCLEOTIDE SEQUENCE [LARGE SCALE GENOMIC DNA]</scope>
    <source>
        <strain evidence="2">T-y2</strain>
    </source>
</reference>
<name>A0ABU2KK83_9FLAO</name>
<evidence type="ECO:0008006" key="3">
    <source>
        <dbReference type="Google" id="ProtNLM"/>
    </source>
</evidence>
<dbReference type="EMBL" id="JAVRBG010000010">
    <property type="protein sequence ID" value="MDT0295120.1"/>
    <property type="molecule type" value="Genomic_DNA"/>
</dbReference>
<dbReference type="PROSITE" id="PS51257">
    <property type="entry name" value="PROKAR_LIPOPROTEIN"/>
    <property type="match status" value="1"/>
</dbReference>
<accession>A0ABU2KK83</accession>
<sequence>MKNLKYIFNILILSIFFGSCSSDDDEITAVETNPVEDLNLLYEISAEGHTLQMYSEKEQLEVGYNEISILIKDLETNQYVTNASPTWMPMMNMETMSHSAPHTLLNNSEENSVYKAYIVFQMPNNDSERWELKLDYTFKEQVLEKIIDLDVVSPIDGLKKTQVFTGSDETRYIMAYVNPKKFQVAQNEFEMVLYKMENMNTFPVVEDYKITLDPRMPSMGNHSSPNNQDLTYNIATQKYEGVLSLTMTGYWKINLKLLNENDEVLKGEEVTETQSESSLYMELEL</sequence>
<dbReference type="RefSeq" id="WP_311402052.1">
    <property type="nucleotide sequence ID" value="NZ_JAVRBG010000010.1"/>
</dbReference>
<evidence type="ECO:0000313" key="1">
    <source>
        <dbReference type="EMBL" id="MDT0295120.1"/>
    </source>
</evidence>
<keyword evidence="2" id="KW-1185">Reference proteome</keyword>
<evidence type="ECO:0000313" key="2">
    <source>
        <dbReference type="Proteomes" id="UP001182991"/>
    </source>
</evidence>
<comment type="caution">
    <text evidence="1">The sequence shown here is derived from an EMBL/GenBank/DDBJ whole genome shotgun (WGS) entry which is preliminary data.</text>
</comment>